<dbReference type="PANTHER" id="PTHR13056">
    <property type="entry name" value="VACUOLAR FUSION PROTEIN CCZ1 HOMOLOG-RELATED"/>
    <property type="match status" value="1"/>
</dbReference>
<feature type="compositionally biased region" description="Polar residues" evidence="2">
    <location>
        <begin position="454"/>
        <end position="467"/>
    </location>
</feature>
<feature type="compositionally biased region" description="Basic and acidic residues" evidence="2">
    <location>
        <begin position="528"/>
        <end position="543"/>
    </location>
</feature>
<dbReference type="InterPro" id="IPR043987">
    <property type="entry name" value="CCZ1/INTU/HSP4_longin_1"/>
</dbReference>
<feature type="domain" description="CCZ1/INTU/HSP4 first Longin" evidence="3">
    <location>
        <begin position="51"/>
        <end position="198"/>
    </location>
</feature>
<comment type="caution">
    <text evidence="4">The sequence shown here is derived from an EMBL/GenBank/DDBJ whole genome shotgun (WGS) entry which is preliminary data.</text>
</comment>
<feature type="compositionally biased region" description="Basic and acidic residues" evidence="2">
    <location>
        <begin position="499"/>
        <end position="511"/>
    </location>
</feature>
<evidence type="ECO:0000256" key="2">
    <source>
        <dbReference type="SAM" id="MobiDB-lite"/>
    </source>
</evidence>
<feature type="compositionally biased region" description="Basic and acidic residues" evidence="2">
    <location>
        <begin position="415"/>
        <end position="428"/>
    </location>
</feature>
<evidence type="ECO:0000256" key="1">
    <source>
        <dbReference type="ARBA" id="ARBA00005352"/>
    </source>
</evidence>
<feature type="compositionally biased region" description="Polar residues" evidence="2">
    <location>
        <begin position="743"/>
        <end position="756"/>
    </location>
</feature>
<dbReference type="GO" id="GO:0035658">
    <property type="term" value="C:Mon1-Ccz1 complex"/>
    <property type="evidence" value="ECO:0007669"/>
    <property type="project" value="InterPro"/>
</dbReference>
<evidence type="ECO:0000313" key="4">
    <source>
        <dbReference type="EMBL" id="THZ74523.1"/>
    </source>
</evidence>
<feature type="compositionally biased region" description="Basic residues" evidence="2">
    <location>
        <begin position="368"/>
        <end position="377"/>
    </location>
</feature>
<reference evidence="4 5" key="1">
    <citation type="submission" date="2018-10" db="EMBL/GenBank/DDBJ databases">
        <title>Fifty Aureobasidium pullulans genomes reveal a recombining polyextremotolerant generalist.</title>
        <authorList>
            <person name="Gostincar C."/>
            <person name="Turk M."/>
            <person name="Zajc J."/>
            <person name="Gunde-Cimerman N."/>
        </authorList>
    </citation>
    <scope>NUCLEOTIDE SEQUENCE [LARGE SCALE GENOMIC DNA]</scope>
    <source>
        <strain evidence="4 5">EXF-3403</strain>
    </source>
</reference>
<organism evidence="4 5">
    <name type="scientific">Aureobasidium pullulans</name>
    <name type="common">Black yeast</name>
    <name type="synonym">Pullularia pullulans</name>
    <dbReference type="NCBI Taxonomy" id="5580"/>
    <lineage>
        <taxon>Eukaryota</taxon>
        <taxon>Fungi</taxon>
        <taxon>Dikarya</taxon>
        <taxon>Ascomycota</taxon>
        <taxon>Pezizomycotina</taxon>
        <taxon>Dothideomycetes</taxon>
        <taxon>Dothideomycetidae</taxon>
        <taxon>Dothideales</taxon>
        <taxon>Saccotheciaceae</taxon>
        <taxon>Aureobasidium</taxon>
    </lineage>
</organism>
<feature type="region of interest" description="Disordered" evidence="2">
    <location>
        <begin position="859"/>
        <end position="878"/>
    </location>
</feature>
<evidence type="ECO:0000259" key="3">
    <source>
        <dbReference type="Pfam" id="PF19031"/>
    </source>
</evidence>
<feature type="region of interest" description="Disordered" evidence="2">
    <location>
        <begin position="495"/>
        <end position="547"/>
    </location>
</feature>
<dbReference type="Pfam" id="PF19031">
    <property type="entry name" value="Intu_longin_1"/>
    <property type="match status" value="1"/>
</dbReference>
<dbReference type="Proteomes" id="UP000310039">
    <property type="component" value="Unassembled WGS sequence"/>
</dbReference>
<dbReference type="AlphaFoldDB" id="A0A4S9X9K7"/>
<gene>
    <name evidence="4" type="ORF">D6C84_09360</name>
</gene>
<accession>A0A4S9X9K7</accession>
<feature type="region of interest" description="Disordered" evidence="2">
    <location>
        <begin position="407"/>
        <end position="481"/>
    </location>
</feature>
<feature type="region of interest" description="Disordered" evidence="2">
    <location>
        <begin position="571"/>
        <end position="595"/>
    </location>
</feature>
<evidence type="ECO:0000313" key="5">
    <source>
        <dbReference type="Proteomes" id="UP000310039"/>
    </source>
</evidence>
<name>A0A4S9X9K7_AURPU</name>
<feature type="compositionally biased region" description="Gly residues" evidence="2">
    <location>
        <begin position="861"/>
        <end position="873"/>
    </location>
</feature>
<dbReference type="GO" id="GO:0016192">
    <property type="term" value="P:vesicle-mediated transport"/>
    <property type="evidence" value="ECO:0007669"/>
    <property type="project" value="InterPro"/>
</dbReference>
<feature type="region of interest" description="Disordered" evidence="2">
    <location>
        <begin position="364"/>
        <end position="395"/>
    </location>
</feature>
<comment type="similarity">
    <text evidence="1">Belongs to the CCZ1 family.</text>
</comment>
<proteinExistence type="inferred from homology"/>
<dbReference type="InterPro" id="IPR013176">
    <property type="entry name" value="Ccz1"/>
</dbReference>
<feature type="region of interest" description="Disordered" evidence="2">
    <location>
        <begin position="737"/>
        <end position="760"/>
    </location>
</feature>
<dbReference type="EMBL" id="QZBT01000227">
    <property type="protein sequence ID" value="THZ74523.1"/>
    <property type="molecule type" value="Genomic_DNA"/>
</dbReference>
<protein>
    <recommendedName>
        <fullName evidence="3">CCZ1/INTU/HSP4 first Longin domain-containing protein</fullName>
    </recommendedName>
</protein>
<dbReference type="PANTHER" id="PTHR13056:SF0">
    <property type="entry name" value="VACUOLAR FUSION PROTEIN CCZ1 HOMOLOG-RELATED"/>
    <property type="match status" value="1"/>
</dbReference>
<sequence length="909" mass="100965">MRCIDVTFEACRARAPLQQQSLIWKQQSTDINVAYGLETIMEKEQFSPAQLSFFAIYSPPLGPTDETFGDQVVFYYSRSVRDARLKAKATADEDRLSENEKLRQIGLAQGMAGFARNFSDGEPIEAVETEKSRILIHELEKDWWVLALTYVLQSVDLTRLPSSNKEQEYEYSSREVSPAPLLLQQVLAAYRVFTLHHGPSISDMYVKLTRDKFTGVLDRFWSRFCRNWDVLLHGNPAIDIFGGLKLAAGGELGYGVGEEDWGSGDREVLEDLVHRTEGLVDLLVHRFGEAAPPENDFRNDDPSQDTIDDARHGLPWLGCGHEPQAPDGLIFSGVGAITRPSIRDISVWVRDIYAYGEHAYGVKDNPHRQRRKRRRRQPVGNPDPESETPIATEEDLKKKAIKQLKGIQLPPDPRPQMHDRVASHDHATGDAGTQVASHPGIPPPIVSAVEASLNRASASADSHTSDQPAPPPEQSSGWGLGSSDKWVKYLSFGLASGGKRSESPKRPEGPRRTSTSSSRTVKGVPFSKSKEDRDEPPMRHLDPNPDGYEAMAAVQRQRNRENKGQFLIGYQGDLDREPAENDDDSDTTIGGSEVPEAERNLLRTIKVDLTESASQMEEMDSRASFMNNDTSSRFRVLVYVHRPFIHVFLFEQRTPSLTMTGFYRDLHKHLRPLHKSLLNSTSAQKVAERIAAAHTSPPEPLSVNPQNPPYAPPRNSPVFDLVFDPVNLTCHTSLPNIPEPGQITPQHGSIGTTSSGRDAPPQWTRLEALNVHSHILFTLQHSFRNPQETERTSKTSRHWWIVWLRVPQPGQEDGKHPRPEHCRTAFLVRKARDHVVEKRNMGGAKGMASRVSSGMYNLVGARGGGGQESGSGSAGEDNAGNGWGSAAALAGGIGIDARKYVENLLSLNR</sequence>